<dbReference type="Proteomes" id="UP001162881">
    <property type="component" value="Unassembled WGS sequence"/>
</dbReference>
<sequence>MAAPDPRGALVWSPFADEASALAAARTLVAEGLARCGNVVPGLTSVFAWQGTIDTAREAGLLLKTRADRLDALIARLETIHPYDTPAVFGWVCDASGQGTLEWLAGPS</sequence>
<reference evidence="2" key="1">
    <citation type="submission" date="2022-03" db="EMBL/GenBank/DDBJ databases">
        <title>Identification of a novel bacterium isolated from mangrove sediments.</title>
        <authorList>
            <person name="Pan X."/>
        </authorList>
    </citation>
    <scope>NUCLEOTIDE SEQUENCE</scope>
    <source>
        <strain evidence="2">B1949</strain>
    </source>
</reference>
<keyword evidence="3" id="KW-1185">Reference proteome</keyword>
<gene>
    <name evidence="2" type="ORF">MTR62_05940</name>
</gene>
<name>A0ABT0BAZ4_9SPHN</name>
<dbReference type="Pfam" id="PF03091">
    <property type="entry name" value="CutA1"/>
    <property type="match status" value="1"/>
</dbReference>
<dbReference type="Gene3D" id="3.30.70.120">
    <property type="match status" value="1"/>
</dbReference>
<dbReference type="InterPro" id="IPR011322">
    <property type="entry name" value="N-reg_PII-like_a/b"/>
</dbReference>
<evidence type="ECO:0000256" key="1">
    <source>
        <dbReference type="ARBA" id="ARBA00010169"/>
    </source>
</evidence>
<dbReference type="SUPFAM" id="SSF54913">
    <property type="entry name" value="GlnB-like"/>
    <property type="match status" value="1"/>
</dbReference>
<dbReference type="InterPro" id="IPR004323">
    <property type="entry name" value="Ion_tolerance_CutA"/>
</dbReference>
<comment type="similarity">
    <text evidence="1">Belongs to the CutA family.</text>
</comment>
<dbReference type="PANTHER" id="PTHR23419">
    <property type="entry name" value="DIVALENT CATION TOLERANCE CUTA-RELATED"/>
    <property type="match status" value="1"/>
</dbReference>
<protein>
    <submittedName>
        <fullName evidence="2">Divalent-cation tolerance protein CutA</fullName>
    </submittedName>
</protein>
<proteinExistence type="inferred from homology"/>
<dbReference type="InterPro" id="IPR015867">
    <property type="entry name" value="N-reg_PII/ATP_PRibTrfase_C"/>
</dbReference>
<organism evidence="2 3">
    <name type="scientific">Novosphingobium organovorum</name>
    <dbReference type="NCBI Taxonomy" id="2930092"/>
    <lineage>
        <taxon>Bacteria</taxon>
        <taxon>Pseudomonadati</taxon>
        <taxon>Pseudomonadota</taxon>
        <taxon>Alphaproteobacteria</taxon>
        <taxon>Sphingomonadales</taxon>
        <taxon>Sphingomonadaceae</taxon>
        <taxon>Novosphingobium</taxon>
    </lineage>
</organism>
<evidence type="ECO:0000313" key="3">
    <source>
        <dbReference type="Proteomes" id="UP001162881"/>
    </source>
</evidence>
<comment type="caution">
    <text evidence="2">The sequence shown here is derived from an EMBL/GenBank/DDBJ whole genome shotgun (WGS) entry which is preliminary data.</text>
</comment>
<accession>A0ABT0BAZ4</accession>
<evidence type="ECO:0000313" key="2">
    <source>
        <dbReference type="EMBL" id="MCJ2182241.1"/>
    </source>
</evidence>
<dbReference type="RefSeq" id="WP_244017959.1">
    <property type="nucleotide sequence ID" value="NZ_JALHLF010000013.1"/>
</dbReference>
<dbReference type="PANTHER" id="PTHR23419:SF8">
    <property type="entry name" value="FI09726P"/>
    <property type="match status" value="1"/>
</dbReference>
<dbReference type="EMBL" id="JALHLF010000013">
    <property type="protein sequence ID" value="MCJ2182241.1"/>
    <property type="molecule type" value="Genomic_DNA"/>
</dbReference>